<dbReference type="Gene3D" id="4.10.520.10">
    <property type="entry name" value="IHF-like DNA-binding proteins"/>
    <property type="match status" value="1"/>
</dbReference>
<dbReference type="InterPro" id="IPR000119">
    <property type="entry name" value="Hist_DNA-bd"/>
</dbReference>
<evidence type="ECO:0000313" key="13">
    <source>
        <dbReference type="Proteomes" id="UP000033047"/>
    </source>
</evidence>
<evidence type="ECO:0000256" key="2">
    <source>
        <dbReference type="ARBA" id="ARBA00010529"/>
    </source>
</evidence>
<dbReference type="HOGENOM" id="CLU_078159_1_0_10"/>
<evidence type="ECO:0000256" key="8">
    <source>
        <dbReference type="ARBA" id="ARBA00033120"/>
    </source>
</evidence>
<dbReference type="InterPro" id="IPR010992">
    <property type="entry name" value="IHF-like_DNA-bd_dom_sf"/>
</dbReference>
<dbReference type="Gene3D" id="1.10.10.10">
    <property type="entry name" value="Winged helix-like DNA-binding domain superfamily/Winged helix DNA-binding domain"/>
    <property type="match status" value="1"/>
</dbReference>
<evidence type="ECO:0000256" key="7">
    <source>
        <dbReference type="ARBA" id="ARBA00023125"/>
    </source>
</evidence>
<reference evidence="12 13" key="1">
    <citation type="submission" date="2013-04" db="EMBL/GenBank/DDBJ databases">
        <title>The Genome Sequence of Parabacteroides goldsteinii DSM 19448.</title>
        <authorList>
            <consortium name="The Broad Institute Genomics Platform"/>
            <person name="Earl A."/>
            <person name="Ward D."/>
            <person name="Feldgarden M."/>
            <person name="Gevers D."/>
            <person name="Martens E."/>
            <person name="Sakamoto M."/>
            <person name="Benno Y."/>
            <person name="Song Y."/>
            <person name="Liu C."/>
            <person name="Lee J."/>
            <person name="Bolanos M."/>
            <person name="Vaisanen M.L."/>
            <person name="Finegold S.M."/>
            <person name="Walker B."/>
            <person name="Young S."/>
            <person name="Zeng Q."/>
            <person name="Gargeya S."/>
            <person name="Fitzgerald M."/>
            <person name="Haas B."/>
            <person name="Abouelleil A."/>
            <person name="Allen A.W."/>
            <person name="Alvarado L."/>
            <person name="Arachchi H.M."/>
            <person name="Berlin A.M."/>
            <person name="Chapman S.B."/>
            <person name="Gainer-Dewar J."/>
            <person name="Goldberg J."/>
            <person name="Griggs A."/>
            <person name="Gujja S."/>
            <person name="Hansen M."/>
            <person name="Howarth C."/>
            <person name="Imamovic A."/>
            <person name="Ireland A."/>
            <person name="Larimer J."/>
            <person name="McCowan C."/>
            <person name="Murphy C."/>
            <person name="Pearson M."/>
            <person name="Poon T.W."/>
            <person name="Priest M."/>
            <person name="Roberts A."/>
            <person name="Saif S."/>
            <person name="Shea T."/>
            <person name="Sisk P."/>
            <person name="Sykes S."/>
            <person name="Wortman J."/>
            <person name="Nusbaum C."/>
            <person name="Birren B."/>
        </authorList>
    </citation>
    <scope>NUCLEOTIDE SEQUENCE [LARGE SCALE GENOMIC DNA]</scope>
    <source>
        <strain evidence="12 13">DSM 19448</strain>
    </source>
</reference>
<dbReference type="AlphaFoldDB" id="A0A0F5JAV4"/>
<dbReference type="PATRIC" id="fig|927665.4.peg.2686"/>
<evidence type="ECO:0000256" key="3">
    <source>
        <dbReference type="ARBA" id="ARBA00011738"/>
    </source>
</evidence>
<evidence type="ECO:0000256" key="6">
    <source>
        <dbReference type="ARBA" id="ARBA00022921"/>
    </source>
</evidence>
<protein>
    <recommendedName>
        <fullName evidence="4">Viral histone-like protein</fullName>
    </recommendedName>
    <alternativeName>
        <fullName evidence="9">DNA-binding protein pA104R</fullName>
    </alternativeName>
    <alternativeName>
        <fullName evidence="8">pA104R</fullName>
    </alternativeName>
</protein>
<gene>
    <name evidence="12" type="ORF">HMPREF1535_02611</name>
</gene>
<evidence type="ECO:0000256" key="10">
    <source>
        <dbReference type="ARBA" id="ARBA00046140"/>
    </source>
</evidence>
<evidence type="ECO:0000256" key="5">
    <source>
        <dbReference type="ARBA" id="ARBA00022705"/>
    </source>
</evidence>
<dbReference type="STRING" id="927665.HMPREF1535_02611"/>
<organism evidence="12 13">
    <name type="scientific">Parabacteroides goldsteinii DSM 19448 = WAL 12034</name>
    <dbReference type="NCBI Taxonomy" id="927665"/>
    <lineage>
        <taxon>Bacteria</taxon>
        <taxon>Pseudomonadati</taxon>
        <taxon>Bacteroidota</taxon>
        <taxon>Bacteroidia</taxon>
        <taxon>Bacteroidales</taxon>
        <taxon>Tannerellaceae</taxon>
        <taxon>Parabacteroides</taxon>
    </lineage>
</organism>
<dbReference type="GO" id="GO:0003677">
    <property type="term" value="F:DNA binding"/>
    <property type="evidence" value="ECO:0007669"/>
    <property type="project" value="UniProtKB-KW"/>
</dbReference>
<sequence>MSAEYDFYKNPIPKGSNRKPRLHARIVPRGVITTEMLSEEIHDASSLTTGDVEATITMLSKAIIRNLKQGKRIHIKGLGYLEMTLQCPPIKDPKEIRAESIQFKSVAFRPEIALKKELSTTRFVRAAHKNHSKSRSETEIDNLLTIYFSTHEYITRQEFQQVCRFTKGTANRRLTEMVKAGKLKKEGLDRFPIYVPVPGNYKK</sequence>
<comment type="similarity">
    <text evidence="2">Belongs to the bacterial histone-like protein family.</text>
</comment>
<feature type="domain" description="HU" evidence="11">
    <location>
        <begin position="1"/>
        <end position="125"/>
    </location>
</feature>
<dbReference type="SUPFAM" id="SSF47729">
    <property type="entry name" value="IHF-like DNA-binding proteins"/>
    <property type="match status" value="1"/>
</dbReference>
<evidence type="ECO:0000256" key="1">
    <source>
        <dbReference type="ARBA" id="ARBA00004328"/>
    </source>
</evidence>
<comment type="subcellular location">
    <subcellularLocation>
        <location evidence="1">Virion</location>
    </subcellularLocation>
</comment>
<name>A0A0F5JAV4_9BACT</name>
<proteinExistence type="inferred from homology"/>
<evidence type="ECO:0000313" key="12">
    <source>
        <dbReference type="EMBL" id="KKB54858.1"/>
    </source>
</evidence>
<keyword evidence="6" id="KW-0426">Late protein</keyword>
<dbReference type="InterPro" id="IPR036388">
    <property type="entry name" value="WH-like_DNA-bd_sf"/>
</dbReference>
<dbReference type="Proteomes" id="UP000033047">
    <property type="component" value="Unassembled WGS sequence"/>
</dbReference>
<dbReference type="RefSeq" id="WP_046146306.1">
    <property type="nucleotide sequence ID" value="NZ_KQ033912.1"/>
</dbReference>
<comment type="function">
    <text evidence="10">DNA-binding protein that plays a critical role in nucleoid compaction, genome replication and DNA replication and transcription. Binds to both ssDNA and dsDNA with a binding site covering about 15 nucleotides. Displays DNA-supercoiling activity only when associated with the viral DNA topoisomerase 2.</text>
</comment>
<dbReference type="InterPro" id="IPR041607">
    <property type="entry name" value="HU-HIG"/>
</dbReference>
<dbReference type="GO" id="GO:0030527">
    <property type="term" value="F:structural constituent of chromatin"/>
    <property type="evidence" value="ECO:0007669"/>
    <property type="project" value="InterPro"/>
</dbReference>
<dbReference type="NCBIfam" id="TIGR01201">
    <property type="entry name" value="HU_rel"/>
    <property type="match status" value="1"/>
</dbReference>
<keyword evidence="5" id="KW-0235">DNA replication</keyword>
<evidence type="ECO:0000256" key="9">
    <source>
        <dbReference type="ARBA" id="ARBA00033227"/>
    </source>
</evidence>
<dbReference type="InterPro" id="IPR005902">
    <property type="entry name" value="HU_DNA-bd_put"/>
</dbReference>
<comment type="subunit">
    <text evidence="3">Homodimer.</text>
</comment>
<dbReference type="EMBL" id="AQHV01000012">
    <property type="protein sequence ID" value="KKB54858.1"/>
    <property type="molecule type" value="Genomic_DNA"/>
</dbReference>
<dbReference type="PANTHER" id="PTHR33175">
    <property type="entry name" value="DNA-BINDING PROTEIN HU"/>
    <property type="match status" value="1"/>
</dbReference>
<keyword evidence="7" id="KW-0238">DNA-binding</keyword>
<evidence type="ECO:0000259" key="11">
    <source>
        <dbReference type="Pfam" id="PF18291"/>
    </source>
</evidence>
<dbReference type="PANTHER" id="PTHR33175:SF13">
    <property type="entry name" value="HISTONE-LIKE PROTEIN"/>
    <property type="match status" value="1"/>
</dbReference>
<dbReference type="GO" id="GO:0005829">
    <property type="term" value="C:cytosol"/>
    <property type="evidence" value="ECO:0007669"/>
    <property type="project" value="TreeGrafter"/>
</dbReference>
<evidence type="ECO:0000256" key="4">
    <source>
        <dbReference type="ARBA" id="ARBA00016145"/>
    </source>
</evidence>
<dbReference type="Pfam" id="PF18291">
    <property type="entry name" value="HU-HIG"/>
    <property type="match status" value="1"/>
</dbReference>
<dbReference type="GO" id="GO:0006260">
    <property type="term" value="P:DNA replication"/>
    <property type="evidence" value="ECO:0007669"/>
    <property type="project" value="UniProtKB-KW"/>
</dbReference>
<accession>A0A0F5JAV4</accession>
<comment type="caution">
    <text evidence="12">The sequence shown here is derived from an EMBL/GenBank/DDBJ whole genome shotgun (WGS) entry which is preliminary data.</text>
</comment>